<proteinExistence type="predicted"/>
<dbReference type="AlphaFoldDB" id="A0A2I1FUW2"/>
<reference evidence="1 2" key="1">
    <citation type="submission" date="2015-10" db="EMBL/GenBank/DDBJ databases">
        <title>Genome analyses suggest a sexual origin of heterokaryosis in a supposedly ancient asexual fungus.</title>
        <authorList>
            <person name="Ropars J."/>
            <person name="Sedzielewska K."/>
            <person name="Noel J."/>
            <person name="Charron P."/>
            <person name="Farinelli L."/>
            <person name="Marton T."/>
            <person name="Kruger M."/>
            <person name="Pelin A."/>
            <person name="Brachmann A."/>
            <person name="Corradi N."/>
        </authorList>
    </citation>
    <scope>NUCLEOTIDE SEQUENCE [LARGE SCALE GENOMIC DNA]</scope>
    <source>
        <strain evidence="1 2">A4</strain>
    </source>
</reference>
<accession>A0A2I1FUW2</accession>
<gene>
    <name evidence="1" type="ORF">RhiirA4_451044</name>
</gene>
<comment type="caution">
    <text evidence="1">The sequence shown here is derived from an EMBL/GenBank/DDBJ whole genome shotgun (WGS) entry which is preliminary data.</text>
</comment>
<protein>
    <submittedName>
        <fullName evidence="1">Uncharacterized protein</fullName>
    </submittedName>
</protein>
<evidence type="ECO:0000313" key="1">
    <source>
        <dbReference type="EMBL" id="PKY38103.1"/>
    </source>
</evidence>
<name>A0A2I1FUW2_9GLOM</name>
<dbReference type="EMBL" id="LLXI01000018">
    <property type="protein sequence ID" value="PKY38103.1"/>
    <property type="molecule type" value="Genomic_DNA"/>
</dbReference>
<dbReference type="Proteomes" id="UP000234323">
    <property type="component" value="Unassembled WGS sequence"/>
</dbReference>
<organism evidence="1 2">
    <name type="scientific">Rhizophagus irregularis</name>
    <dbReference type="NCBI Taxonomy" id="588596"/>
    <lineage>
        <taxon>Eukaryota</taxon>
        <taxon>Fungi</taxon>
        <taxon>Fungi incertae sedis</taxon>
        <taxon>Mucoromycota</taxon>
        <taxon>Glomeromycotina</taxon>
        <taxon>Glomeromycetes</taxon>
        <taxon>Glomerales</taxon>
        <taxon>Glomeraceae</taxon>
        <taxon>Rhizophagus</taxon>
    </lineage>
</organism>
<keyword evidence="2" id="KW-1185">Reference proteome</keyword>
<evidence type="ECO:0000313" key="2">
    <source>
        <dbReference type="Proteomes" id="UP000234323"/>
    </source>
</evidence>
<sequence length="132" mass="15390">MERIIVNFVLIPIRLPEDVFNNLNFISDPILSTNSNHYRDFDGLYGTETKEFLPSASDSTKEIIPAGIINNNHIRKFINYTICSKPRCIFSKNMLSDNEKTSLEILLDNVIYIYRSSITPETYNLYEKVYIR</sequence>